<dbReference type="InterPro" id="IPR050336">
    <property type="entry name" value="Chromosome_partition/occlusion"/>
</dbReference>
<accession>A0A0F9RSV7</accession>
<dbReference type="InterPro" id="IPR041468">
    <property type="entry name" value="HTH_ParB/Spo0J"/>
</dbReference>
<organism evidence="3">
    <name type="scientific">marine sediment metagenome</name>
    <dbReference type="NCBI Taxonomy" id="412755"/>
    <lineage>
        <taxon>unclassified sequences</taxon>
        <taxon>metagenomes</taxon>
        <taxon>ecological metagenomes</taxon>
    </lineage>
</organism>
<dbReference type="InterPro" id="IPR004437">
    <property type="entry name" value="ParB/RepB/Spo0J"/>
</dbReference>
<dbReference type="NCBIfam" id="TIGR00180">
    <property type="entry name" value="parB_part"/>
    <property type="match status" value="1"/>
</dbReference>
<gene>
    <name evidence="3" type="ORF">LCGC14_0541540</name>
</gene>
<dbReference type="SUPFAM" id="SSF109709">
    <property type="entry name" value="KorB DNA-binding domain-like"/>
    <property type="match status" value="1"/>
</dbReference>
<dbReference type="Pfam" id="PF17762">
    <property type="entry name" value="HTH_ParB"/>
    <property type="match status" value="1"/>
</dbReference>
<dbReference type="PANTHER" id="PTHR33375">
    <property type="entry name" value="CHROMOSOME-PARTITIONING PROTEIN PARB-RELATED"/>
    <property type="match status" value="1"/>
</dbReference>
<keyword evidence="1" id="KW-0159">Chromosome partition</keyword>
<feature type="domain" description="ParB-like N-terminal" evidence="2">
    <location>
        <begin position="4"/>
        <end position="99"/>
    </location>
</feature>
<reference evidence="3" key="1">
    <citation type="journal article" date="2015" name="Nature">
        <title>Complex archaea that bridge the gap between prokaryotes and eukaryotes.</title>
        <authorList>
            <person name="Spang A."/>
            <person name="Saw J.H."/>
            <person name="Jorgensen S.L."/>
            <person name="Zaremba-Niedzwiedzka K."/>
            <person name="Martijn J."/>
            <person name="Lind A.E."/>
            <person name="van Eijk R."/>
            <person name="Schleper C."/>
            <person name="Guy L."/>
            <person name="Ettema T.J."/>
        </authorList>
    </citation>
    <scope>NUCLEOTIDE SEQUENCE</scope>
</reference>
<dbReference type="GO" id="GO:0007059">
    <property type="term" value="P:chromosome segregation"/>
    <property type="evidence" value="ECO:0007669"/>
    <property type="project" value="UniProtKB-KW"/>
</dbReference>
<dbReference type="Gene3D" id="3.90.1530.30">
    <property type="match status" value="1"/>
</dbReference>
<dbReference type="GO" id="GO:0005694">
    <property type="term" value="C:chromosome"/>
    <property type="evidence" value="ECO:0007669"/>
    <property type="project" value="TreeGrafter"/>
</dbReference>
<dbReference type="InterPro" id="IPR003115">
    <property type="entry name" value="ParB_N"/>
</dbReference>
<proteinExistence type="predicted"/>
<dbReference type="SUPFAM" id="SSF110849">
    <property type="entry name" value="ParB/Sulfiredoxin"/>
    <property type="match status" value="1"/>
</dbReference>
<name>A0A0F9RSV7_9ZZZZ</name>
<protein>
    <recommendedName>
        <fullName evidence="2">ParB-like N-terminal domain-containing protein</fullName>
    </recommendedName>
</protein>
<dbReference type="EMBL" id="LAZR01000724">
    <property type="protein sequence ID" value="KKN59540.1"/>
    <property type="molecule type" value="Genomic_DNA"/>
</dbReference>
<dbReference type="SMART" id="SM00470">
    <property type="entry name" value="ParB"/>
    <property type="match status" value="1"/>
</dbReference>
<evidence type="ECO:0000256" key="1">
    <source>
        <dbReference type="ARBA" id="ARBA00022829"/>
    </source>
</evidence>
<sequence length="630" mass="71129">MSIIKIDPEKVQDNPYQPRSYYPPKTIGEIAYSIEQIGIIHIPTGRQVNDHYELAEGHLRKRAYIKLKKKNPKKYAEMPVDIREITDQDMAIIALEENLRRQDITPLDQARAVDMYLINFTDITETALAKTLNMTQGNVSNMRRVLKCPDKILQRIVDGKMNFTMARELLIFKDINLGKKQYSYGGGSDTIRDEAWLMNEAAKGVGGQYGPAATVDGIKKSIYSICEDNMRHLEKSGSSYPSRNDPLFDTRAAGCLKCDRMIRANETKSTIKHFCTDTACWDKKQKAHQEAQALEAKKAMEEDIASRIEKSVASGPKAKDTPISDAIEKEHATEISDRTAPAPAPVFETFEEVCKGCVQQKKCERKNIVAVQDGEGYTCEDRVTKETYQEIREKAKVEMPESFKKLAQDKAGTRAVVLDLRELTMGGYSDELKAGHAMLDGTFYQRDAEGYGGHSVTLLDAIEDPNECRQRCTDGFHYAYDSSKIDGKIHFVCSKPKCLTRKKSAYTRAKNAAGNAKKRAEQKSIKQAVSETTSIDRPRMLLIMKATITGSHVNRGYNSDWVDWLEKRLKVEERDKIIGALEALPELELAQLLVEFSLKMITYEGEINNYKIQTTEILNEMGIGIQVEKK</sequence>
<evidence type="ECO:0000313" key="3">
    <source>
        <dbReference type="EMBL" id="KKN59540.1"/>
    </source>
</evidence>
<dbReference type="GO" id="GO:0003677">
    <property type="term" value="F:DNA binding"/>
    <property type="evidence" value="ECO:0007669"/>
    <property type="project" value="InterPro"/>
</dbReference>
<dbReference type="GO" id="GO:0045881">
    <property type="term" value="P:positive regulation of sporulation resulting in formation of a cellular spore"/>
    <property type="evidence" value="ECO:0007669"/>
    <property type="project" value="TreeGrafter"/>
</dbReference>
<dbReference type="PANTHER" id="PTHR33375:SF1">
    <property type="entry name" value="CHROMOSOME-PARTITIONING PROTEIN PARB-RELATED"/>
    <property type="match status" value="1"/>
</dbReference>
<evidence type="ECO:0000259" key="2">
    <source>
        <dbReference type="SMART" id="SM00470"/>
    </source>
</evidence>
<dbReference type="InterPro" id="IPR036086">
    <property type="entry name" value="ParB/Sulfiredoxin_sf"/>
</dbReference>
<comment type="caution">
    <text evidence="3">The sequence shown here is derived from an EMBL/GenBank/DDBJ whole genome shotgun (WGS) entry which is preliminary data.</text>
</comment>
<dbReference type="Gene3D" id="1.10.10.2830">
    <property type="match status" value="1"/>
</dbReference>
<dbReference type="Pfam" id="PF02195">
    <property type="entry name" value="ParB_N"/>
    <property type="match status" value="1"/>
</dbReference>
<dbReference type="AlphaFoldDB" id="A0A0F9RSV7"/>